<protein>
    <submittedName>
        <fullName evidence="6">ABC-2 type transport system ATP-binding protein</fullName>
    </submittedName>
</protein>
<dbReference type="Pfam" id="PF00005">
    <property type="entry name" value="ABC_tran"/>
    <property type="match status" value="1"/>
</dbReference>
<evidence type="ECO:0000256" key="4">
    <source>
        <dbReference type="ARBA" id="ARBA00022840"/>
    </source>
</evidence>
<keyword evidence="4 6" id="KW-0067">ATP-binding</keyword>
<feature type="domain" description="ABC transporter" evidence="5">
    <location>
        <begin position="3"/>
        <end position="228"/>
    </location>
</feature>
<sequence length="303" mass="32552">MAIQAEELTKSFGSTSAVRELSFTVRPGVVTGFLGPNGAGKSTTMRLLLGLDRPTAGRALIDGEPFAEHPAPMRVAGGLLDSDFFHPWRSPRTHLRALAHTHSIPVGRVDEVLELVGLSDAGRRRAGGFSLGMRQRFGLATALLGDPGTLVLDEPFNGLDPEGIRWLRDLLTGLADEDRTVLVSSHLMAEIAEIAERVIVIGRGALIADASMNEFTNDGRVFRVTASDSAGLARALGQLGGECTPLGNRTLDVSGVERNDIDLVAREQGIDVYEVLTQGHSLEETFMRLTQDAVEYRGATRKG</sequence>
<evidence type="ECO:0000256" key="3">
    <source>
        <dbReference type="ARBA" id="ARBA00022741"/>
    </source>
</evidence>
<comment type="similarity">
    <text evidence="1">Belongs to the ABC transporter superfamily.</text>
</comment>
<dbReference type="SUPFAM" id="SSF52540">
    <property type="entry name" value="P-loop containing nucleoside triphosphate hydrolases"/>
    <property type="match status" value="1"/>
</dbReference>
<dbReference type="InterPro" id="IPR003593">
    <property type="entry name" value="AAA+_ATPase"/>
</dbReference>
<dbReference type="EMBL" id="JACHDS010000001">
    <property type="protein sequence ID" value="MBB6174725.1"/>
    <property type="molecule type" value="Genomic_DNA"/>
</dbReference>
<name>A0A7X0D7U9_9ACTN</name>
<evidence type="ECO:0000256" key="1">
    <source>
        <dbReference type="ARBA" id="ARBA00005417"/>
    </source>
</evidence>
<proteinExistence type="inferred from homology"/>
<evidence type="ECO:0000313" key="7">
    <source>
        <dbReference type="Proteomes" id="UP000546642"/>
    </source>
</evidence>
<dbReference type="SMART" id="SM00382">
    <property type="entry name" value="AAA"/>
    <property type="match status" value="1"/>
</dbReference>
<dbReference type="RefSeq" id="WP_184078935.1">
    <property type="nucleotide sequence ID" value="NZ_JACHDS010000001.1"/>
</dbReference>
<accession>A0A7X0D7U9</accession>
<dbReference type="PROSITE" id="PS00211">
    <property type="entry name" value="ABC_TRANSPORTER_1"/>
    <property type="match status" value="1"/>
</dbReference>
<dbReference type="Gene3D" id="3.40.50.300">
    <property type="entry name" value="P-loop containing nucleotide triphosphate hydrolases"/>
    <property type="match status" value="1"/>
</dbReference>
<evidence type="ECO:0000313" key="6">
    <source>
        <dbReference type="EMBL" id="MBB6174725.1"/>
    </source>
</evidence>
<dbReference type="PANTHER" id="PTHR43335:SF4">
    <property type="entry name" value="ABC TRANSPORTER, ATP-BINDING PROTEIN"/>
    <property type="match status" value="1"/>
</dbReference>
<evidence type="ECO:0000259" key="5">
    <source>
        <dbReference type="PROSITE" id="PS50893"/>
    </source>
</evidence>
<keyword evidence="3" id="KW-0547">Nucleotide-binding</keyword>
<dbReference type="InterPro" id="IPR017871">
    <property type="entry name" value="ABC_transporter-like_CS"/>
</dbReference>
<gene>
    <name evidence="6" type="ORF">HNR23_004785</name>
</gene>
<dbReference type="GO" id="GO:0016887">
    <property type="term" value="F:ATP hydrolysis activity"/>
    <property type="evidence" value="ECO:0007669"/>
    <property type="project" value="InterPro"/>
</dbReference>
<dbReference type="GO" id="GO:0005524">
    <property type="term" value="F:ATP binding"/>
    <property type="evidence" value="ECO:0007669"/>
    <property type="project" value="UniProtKB-KW"/>
</dbReference>
<keyword evidence="7" id="KW-1185">Reference proteome</keyword>
<dbReference type="InterPro" id="IPR027417">
    <property type="entry name" value="P-loop_NTPase"/>
</dbReference>
<evidence type="ECO:0000256" key="2">
    <source>
        <dbReference type="ARBA" id="ARBA00022448"/>
    </source>
</evidence>
<organism evidence="6 7">
    <name type="scientific">Nocardiopsis mwathae</name>
    <dbReference type="NCBI Taxonomy" id="1472723"/>
    <lineage>
        <taxon>Bacteria</taxon>
        <taxon>Bacillati</taxon>
        <taxon>Actinomycetota</taxon>
        <taxon>Actinomycetes</taxon>
        <taxon>Streptosporangiales</taxon>
        <taxon>Nocardiopsidaceae</taxon>
        <taxon>Nocardiopsis</taxon>
    </lineage>
</organism>
<dbReference type="InterPro" id="IPR003439">
    <property type="entry name" value="ABC_transporter-like_ATP-bd"/>
</dbReference>
<comment type="caution">
    <text evidence="6">The sequence shown here is derived from an EMBL/GenBank/DDBJ whole genome shotgun (WGS) entry which is preliminary data.</text>
</comment>
<dbReference type="AlphaFoldDB" id="A0A7X0D7U9"/>
<dbReference type="PANTHER" id="PTHR43335">
    <property type="entry name" value="ABC TRANSPORTER, ATP-BINDING PROTEIN"/>
    <property type="match status" value="1"/>
</dbReference>
<dbReference type="Proteomes" id="UP000546642">
    <property type="component" value="Unassembled WGS sequence"/>
</dbReference>
<dbReference type="PROSITE" id="PS50893">
    <property type="entry name" value="ABC_TRANSPORTER_2"/>
    <property type="match status" value="1"/>
</dbReference>
<keyword evidence="2" id="KW-0813">Transport</keyword>
<reference evidence="6 7" key="1">
    <citation type="submission" date="2020-08" db="EMBL/GenBank/DDBJ databases">
        <title>Sequencing the genomes of 1000 actinobacteria strains.</title>
        <authorList>
            <person name="Klenk H.-P."/>
        </authorList>
    </citation>
    <scope>NUCLEOTIDE SEQUENCE [LARGE SCALE GENOMIC DNA]</scope>
    <source>
        <strain evidence="6 7">DSM 46659</strain>
    </source>
</reference>